<dbReference type="Gene3D" id="3.20.20.80">
    <property type="entry name" value="Glycosidases"/>
    <property type="match status" value="1"/>
</dbReference>
<keyword evidence="1" id="KW-0413">Isomerase</keyword>
<dbReference type="GO" id="GO:0005992">
    <property type="term" value="P:trehalose biosynthetic process"/>
    <property type="evidence" value="ECO:0007669"/>
    <property type="project" value="TreeGrafter"/>
</dbReference>
<dbReference type="EC" id="5.4.99.15" evidence="1"/>
<dbReference type="AlphaFoldDB" id="A0A6J4UMZ3"/>
<dbReference type="PANTHER" id="PTHR10357:SF216">
    <property type="entry name" value="MALTOOLIGOSYL TREHALOSE SYNTHASE-RELATED"/>
    <property type="match status" value="1"/>
</dbReference>
<dbReference type="GO" id="GO:0047470">
    <property type="term" value="F:(1,4)-alpha-D-glucan 1-alpha-D-glucosylmutase activity"/>
    <property type="evidence" value="ECO:0007669"/>
    <property type="project" value="UniProtKB-EC"/>
</dbReference>
<dbReference type="EMBL" id="CADCWI010000076">
    <property type="protein sequence ID" value="CAA9555307.1"/>
    <property type="molecule type" value="Genomic_DNA"/>
</dbReference>
<reference evidence="1" key="1">
    <citation type="submission" date="2020-02" db="EMBL/GenBank/DDBJ databases">
        <authorList>
            <person name="Meier V. D."/>
        </authorList>
    </citation>
    <scope>NUCLEOTIDE SEQUENCE</scope>
    <source>
        <strain evidence="1">AVDCRST_MAG43</strain>
    </source>
</reference>
<proteinExistence type="predicted"/>
<gene>
    <name evidence="1" type="ORF">AVDCRST_MAG43-1411</name>
</gene>
<evidence type="ECO:0000313" key="1">
    <source>
        <dbReference type="EMBL" id="CAA9555307.1"/>
    </source>
</evidence>
<sequence>MKLTSPGVPDLYQGTELWDDSLVDPDNRRPVDFDVRAALLASGDDAGSLWNHRRNGTVKLAVTKRLLEVRARHPDLFAAGDYTPLSISGDRQRHAVAFSRRREREQVLVVVARLTAGLDPGGGDGPWANTRIVLPDHAGDSSFTNVLTGATPTIATGDDGQPTFMLSELLSPLPVAVLVSSSPEGGDAL</sequence>
<organism evidence="1">
    <name type="scientific">uncultured Thermomicrobiales bacterium</name>
    <dbReference type="NCBI Taxonomy" id="1645740"/>
    <lineage>
        <taxon>Bacteria</taxon>
        <taxon>Pseudomonadati</taxon>
        <taxon>Thermomicrobiota</taxon>
        <taxon>Thermomicrobia</taxon>
        <taxon>Thermomicrobiales</taxon>
        <taxon>environmental samples</taxon>
    </lineage>
</organism>
<dbReference type="InterPro" id="IPR017853">
    <property type="entry name" value="GH"/>
</dbReference>
<name>A0A6J4UMZ3_9BACT</name>
<accession>A0A6J4UMZ3</accession>
<dbReference type="SUPFAM" id="SSF51445">
    <property type="entry name" value="(Trans)glycosidases"/>
    <property type="match status" value="1"/>
</dbReference>
<dbReference type="GO" id="GO:0030980">
    <property type="term" value="P:alpha-glucan catabolic process"/>
    <property type="evidence" value="ECO:0007669"/>
    <property type="project" value="TreeGrafter"/>
</dbReference>
<dbReference type="PANTHER" id="PTHR10357">
    <property type="entry name" value="ALPHA-AMYLASE FAMILY MEMBER"/>
    <property type="match status" value="1"/>
</dbReference>
<protein>
    <submittedName>
        <fullName evidence="1">Malto-oligosyltrehalose synthase</fullName>
        <ecNumber evidence="1">5.4.99.15</ecNumber>
    </submittedName>
</protein>